<name>A0A4R9K0V0_9LEPT</name>
<keyword evidence="2" id="KW-1185">Reference proteome</keyword>
<evidence type="ECO:0000313" key="2">
    <source>
        <dbReference type="Proteomes" id="UP000297762"/>
    </source>
</evidence>
<comment type="caution">
    <text evidence="1">The sequence shown here is derived from an EMBL/GenBank/DDBJ whole genome shotgun (WGS) entry which is preliminary data.</text>
</comment>
<gene>
    <name evidence="1" type="ORF">EHQ64_19465</name>
</gene>
<dbReference type="OrthoDB" id="324056at2"/>
<accession>A0A4R9K0V0</accession>
<dbReference type="RefSeq" id="WP_135651476.1">
    <property type="nucleotide sequence ID" value="NZ_RQGF01000043.1"/>
</dbReference>
<dbReference type="AlphaFoldDB" id="A0A4R9K0V0"/>
<reference evidence="1" key="1">
    <citation type="journal article" date="2019" name="PLoS Negl. Trop. Dis.">
        <title>Revisiting the worldwide diversity of Leptospira species in the environment.</title>
        <authorList>
            <person name="Vincent A.T."/>
            <person name="Schiettekatte O."/>
            <person name="Bourhy P."/>
            <person name="Veyrier F.J."/>
            <person name="Picardeau M."/>
        </authorList>
    </citation>
    <scope>NUCLEOTIDE SEQUENCE [LARGE SCALE GENOMIC DNA]</scope>
    <source>
        <strain evidence="1">201702455</strain>
    </source>
</reference>
<protein>
    <submittedName>
        <fullName evidence="1">Uncharacterized protein</fullName>
    </submittedName>
</protein>
<dbReference type="EMBL" id="RQGF01000043">
    <property type="protein sequence ID" value="TGL57578.1"/>
    <property type="molecule type" value="Genomic_DNA"/>
</dbReference>
<evidence type="ECO:0000313" key="1">
    <source>
        <dbReference type="EMBL" id="TGL57578.1"/>
    </source>
</evidence>
<proteinExistence type="predicted"/>
<sequence length="289" mass="33086">MRFLHLLLFLLLADPIFGKGQSIPAEIWLKPWWVGGEVSVFGIFGSEEKSRAGVSFQIPIRIEPKEEYRLQYIRTARDSQREFFEILSLGYKVSLNSDFGFQAQLGGETSGYTSYFGALGFYTSKTSWDLFGRKNQEENSFGILVRSLPNDQYRISLGYERIRSDLFDPEDKFSIGVYWSWEKLLGQIQILEGEGSPIGTAGLGVSPFIRSETKVEDTPTTIQRPKPKEIFPILKEEEILRLGFSLQEAFLISSLSKGESEKFREYIEGLSEPKRKKLRGLIYSKRSLK</sequence>
<organism evidence="1 2">
    <name type="scientific">Leptospira sarikeiensis</name>
    <dbReference type="NCBI Taxonomy" id="2484943"/>
    <lineage>
        <taxon>Bacteria</taxon>
        <taxon>Pseudomonadati</taxon>
        <taxon>Spirochaetota</taxon>
        <taxon>Spirochaetia</taxon>
        <taxon>Leptospirales</taxon>
        <taxon>Leptospiraceae</taxon>
        <taxon>Leptospira</taxon>
    </lineage>
</organism>
<dbReference type="Proteomes" id="UP000297762">
    <property type="component" value="Unassembled WGS sequence"/>
</dbReference>